<dbReference type="InterPro" id="IPR016909">
    <property type="entry name" value="rRNA_lsu_MeTfrase_F"/>
</dbReference>
<dbReference type="InterPro" id="IPR029063">
    <property type="entry name" value="SAM-dependent_MTases_sf"/>
</dbReference>
<dbReference type="PANTHER" id="PTHR13393">
    <property type="entry name" value="SAM-DEPENDENT METHYLTRANSFERASE"/>
    <property type="match status" value="1"/>
</dbReference>
<sequence>MGFSVATKAQLHPRNRHQGFYDFTALCQASSDLIPFVQKNPKGQDTINFSDSHAVIALNQALLAHYYQLQHWLIPPGYLCPPIPGRADYIHHGADLLAASFQGKVPQGKNVQAMDIGTGASCIYPILGHCEYGWKFIASDIDPQSIKTAKFIVAANTQLKSNVKLQLQGTPENTFQGVIKKQHRFDITFCNPPFHASLEEALAGNARKRKNLANHRNAKGKQVQPKTKEAPQQALNFGGQKAELWCKGGELAFVNKMAEQSAQFAQQVLWFTSLISKSENVKPLQHTLQKLGAKDIKVVAMGQGQKISRMLAWSFHSVQQQQDWARSRW</sequence>
<dbReference type="Gene3D" id="3.40.50.150">
    <property type="entry name" value="Vaccinia Virus protein VP39"/>
    <property type="match status" value="1"/>
</dbReference>
<accession>A0A418YBF3</accession>
<protein>
    <recommendedName>
        <fullName evidence="6">Ribosomal RNA large subunit methyltransferase F</fullName>
        <ecNumber evidence="6">2.1.1.181</ecNumber>
    </recommendedName>
    <alternativeName>
        <fullName evidence="6">23S rRNA mA1618 methyltransferase</fullName>
    </alternativeName>
    <alternativeName>
        <fullName evidence="6">rRNA adenine N-6-methyltransferase</fullName>
    </alternativeName>
</protein>
<dbReference type="AlphaFoldDB" id="A0A418YBF3"/>
<keyword evidence="3 6" id="KW-0489">Methyltransferase</keyword>
<evidence type="ECO:0000313" key="7">
    <source>
        <dbReference type="EMBL" id="RJG40293.1"/>
    </source>
</evidence>
<evidence type="ECO:0000256" key="3">
    <source>
        <dbReference type="ARBA" id="ARBA00022603"/>
    </source>
</evidence>
<dbReference type="EC" id="2.1.1.181" evidence="6"/>
<dbReference type="InterPro" id="IPR010286">
    <property type="entry name" value="METTL16/RlmF"/>
</dbReference>
<evidence type="ECO:0000256" key="2">
    <source>
        <dbReference type="ARBA" id="ARBA00022552"/>
    </source>
</evidence>
<dbReference type="GO" id="GO:0052907">
    <property type="term" value="F:23S rRNA (adenine(1618)-N(6))-methyltransferase activity"/>
    <property type="evidence" value="ECO:0007669"/>
    <property type="project" value="UniProtKB-EC"/>
</dbReference>
<keyword evidence="2 6" id="KW-0698">rRNA processing</keyword>
<dbReference type="HAMAP" id="MF_01848">
    <property type="entry name" value="23SrRNA_methyltr_F"/>
    <property type="match status" value="1"/>
</dbReference>
<name>A0A418YBF3_9GAMM</name>
<dbReference type="GO" id="GO:0005737">
    <property type="term" value="C:cytoplasm"/>
    <property type="evidence" value="ECO:0007669"/>
    <property type="project" value="UniProtKB-SubCell"/>
</dbReference>
<comment type="catalytic activity">
    <reaction evidence="6">
        <text>adenosine(1618) in 23S rRNA + S-adenosyl-L-methionine = N(6)-methyladenosine(1618) in 23S rRNA + S-adenosyl-L-homocysteine + H(+)</text>
        <dbReference type="Rhea" id="RHEA:16497"/>
        <dbReference type="Rhea" id="RHEA-COMP:10229"/>
        <dbReference type="Rhea" id="RHEA-COMP:10231"/>
        <dbReference type="ChEBI" id="CHEBI:15378"/>
        <dbReference type="ChEBI" id="CHEBI:57856"/>
        <dbReference type="ChEBI" id="CHEBI:59789"/>
        <dbReference type="ChEBI" id="CHEBI:74411"/>
        <dbReference type="ChEBI" id="CHEBI:74449"/>
        <dbReference type="EC" id="2.1.1.181"/>
    </reaction>
</comment>
<dbReference type="EMBL" id="QZCH01000025">
    <property type="protein sequence ID" value="RJG40293.1"/>
    <property type="molecule type" value="Genomic_DNA"/>
</dbReference>
<evidence type="ECO:0000256" key="4">
    <source>
        <dbReference type="ARBA" id="ARBA00022679"/>
    </source>
</evidence>
<dbReference type="SUPFAM" id="SSF53335">
    <property type="entry name" value="S-adenosyl-L-methionine-dependent methyltransferases"/>
    <property type="match status" value="1"/>
</dbReference>
<proteinExistence type="inferred from homology"/>
<gene>
    <name evidence="6 7" type="primary">rlmF</name>
    <name evidence="7" type="ORF">D1Z90_16185</name>
</gene>
<evidence type="ECO:0000256" key="1">
    <source>
        <dbReference type="ARBA" id="ARBA00022490"/>
    </source>
</evidence>
<dbReference type="Proteomes" id="UP000283255">
    <property type="component" value="Unassembled WGS sequence"/>
</dbReference>
<comment type="similarity">
    <text evidence="6">Belongs to the methyltransferase superfamily. METTL16/RlmF family.</text>
</comment>
<keyword evidence="1 6" id="KW-0963">Cytoplasm</keyword>
<organism evidence="7 8">
    <name type="scientific">Motilimonas pumila</name>
    <dbReference type="NCBI Taxonomy" id="2303987"/>
    <lineage>
        <taxon>Bacteria</taxon>
        <taxon>Pseudomonadati</taxon>
        <taxon>Pseudomonadota</taxon>
        <taxon>Gammaproteobacteria</taxon>
        <taxon>Alteromonadales</taxon>
        <taxon>Alteromonadales genera incertae sedis</taxon>
        <taxon>Motilimonas</taxon>
    </lineage>
</organism>
<dbReference type="CDD" id="cd02440">
    <property type="entry name" value="AdoMet_MTases"/>
    <property type="match status" value="1"/>
</dbReference>
<evidence type="ECO:0000313" key="8">
    <source>
        <dbReference type="Proteomes" id="UP000283255"/>
    </source>
</evidence>
<evidence type="ECO:0000256" key="6">
    <source>
        <dbReference type="HAMAP-Rule" id="MF_01848"/>
    </source>
</evidence>
<keyword evidence="4 6" id="KW-0808">Transferase</keyword>
<dbReference type="NCBIfam" id="NF008725">
    <property type="entry name" value="PRK11727.1"/>
    <property type="match status" value="1"/>
</dbReference>
<dbReference type="GO" id="GO:0070475">
    <property type="term" value="P:rRNA base methylation"/>
    <property type="evidence" value="ECO:0007669"/>
    <property type="project" value="TreeGrafter"/>
</dbReference>
<comment type="subcellular location">
    <subcellularLocation>
        <location evidence="6">Cytoplasm</location>
    </subcellularLocation>
</comment>
<dbReference type="Pfam" id="PF05971">
    <property type="entry name" value="Methyltransf_10"/>
    <property type="match status" value="1"/>
</dbReference>
<reference evidence="7 8" key="1">
    <citation type="submission" date="2018-09" db="EMBL/GenBank/DDBJ databases">
        <authorList>
            <person name="Wang F."/>
        </authorList>
    </citation>
    <scope>NUCLEOTIDE SEQUENCE [LARGE SCALE GENOMIC DNA]</scope>
    <source>
        <strain evidence="7 8">PLHSC7-2</strain>
    </source>
</reference>
<dbReference type="PIRSF" id="PIRSF029038">
    <property type="entry name" value="Mtase_YbiN_prd"/>
    <property type="match status" value="1"/>
</dbReference>
<keyword evidence="5 6" id="KW-0949">S-adenosyl-L-methionine</keyword>
<keyword evidence="8" id="KW-1185">Reference proteome</keyword>
<evidence type="ECO:0000256" key="5">
    <source>
        <dbReference type="ARBA" id="ARBA00022691"/>
    </source>
</evidence>
<comment type="caution">
    <text evidence="7">The sequence shown here is derived from an EMBL/GenBank/DDBJ whole genome shotgun (WGS) entry which is preliminary data.</text>
</comment>
<comment type="function">
    <text evidence="6">Specifically methylates the adenine in position 1618 of 23S rRNA.</text>
</comment>
<dbReference type="PANTHER" id="PTHR13393:SF0">
    <property type="entry name" value="RNA N6-ADENOSINE-METHYLTRANSFERASE METTL16"/>
    <property type="match status" value="1"/>
</dbReference>
<reference evidence="7 8" key="2">
    <citation type="submission" date="2019-01" db="EMBL/GenBank/DDBJ databases">
        <title>Motilimonas pumilus sp. nov., isolated from the gut of sea cucumber (Apostichopus japonicus).</title>
        <authorList>
            <person name="Wang F.-Q."/>
            <person name="Ren L.-H."/>
            <person name="Lin Y.-W."/>
            <person name="Sun G.-H."/>
            <person name="Du Z.-J."/>
            <person name="Zhao J.-X."/>
            <person name="Liu X.-J."/>
            <person name="Liu L.-J."/>
        </authorList>
    </citation>
    <scope>NUCLEOTIDE SEQUENCE [LARGE SCALE GENOMIC DNA]</scope>
    <source>
        <strain evidence="7 8">PLHSC7-2</strain>
    </source>
</reference>